<dbReference type="Pfam" id="PF03924">
    <property type="entry name" value="CHASE"/>
    <property type="match status" value="1"/>
</dbReference>
<comment type="subcellular location">
    <subcellularLocation>
        <location evidence="1">Membrane</location>
    </subcellularLocation>
</comment>
<keyword evidence="12" id="KW-1185">Reference proteome</keyword>
<dbReference type="InterPro" id="IPR011712">
    <property type="entry name" value="Sig_transdc_His_kin_sub3_dim/P"/>
</dbReference>
<dbReference type="InterPro" id="IPR042240">
    <property type="entry name" value="CHASE_sf"/>
</dbReference>
<dbReference type="EMBL" id="JAFBIL020000002">
    <property type="protein sequence ID" value="MBZ2206660.1"/>
    <property type="molecule type" value="Genomic_DNA"/>
</dbReference>
<dbReference type="PROSITE" id="PS50839">
    <property type="entry name" value="CHASE"/>
    <property type="match status" value="1"/>
</dbReference>
<gene>
    <name evidence="11" type="ORF">I4X03_005255</name>
</gene>
<evidence type="ECO:0000259" key="9">
    <source>
        <dbReference type="PROSITE" id="PS50109"/>
    </source>
</evidence>
<keyword evidence="7 8" id="KW-0472">Membrane</keyword>
<dbReference type="RefSeq" id="WP_223466762.1">
    <property type="nucleotide sequence ID" value="NZ_JAFBIL020000002.1"/>
</dbReference>
<keyword evidence="3 8" id="KW-0812">Transmembrane</keyword>
<dbReference type="PANTHER" id="PTHR24421">
    <property type="entry name" value="NITRATE/NITRITE SENSOR PROTEIN NARX-RELATED"/>
    <property type="match status" value="1"/>
</dbReference>
<proteinExistence type="predicted"/>
<keyword evidence="4" id="KW-0418">Kinase</keyword>
<evidence type="ECO:0000256" key="7">
    <source>
        <dbReference type="ARBA" id="ARBA00023136"/>
    </source>
</evidence>
<dbReference type="SUPFAM" id="SSF55874">
    <property type="entry name" value="ATPase domain of HSP90 chaperone/DNA topoisomerase II/histidine kinase"/>
    <property type="match status" value="1"/>
</dbReference>
<dbReference type="InterPro" id="IPR050482">
    <property type="entry name" value="Sensor_HK_TwoCompSys"/>
</dbReference>
<dbReference type="PROSITE" id="PS50109">
    <property type="entry name" value="HIS_KIN"/>
    <property type="match status" value="1"/>
</dbReference>
<feature type="transmembrane region" description="Helical" evidence="8">
    <location>
        <begin position="16"/>
        <end position="35"/>
    </location>
</feature>
<dbReference type="SMART" id="SM00387">
    <property type="entry name" value="HATPase_c"/>
    <property type="match status" value="1"/>
</dbReference>
<evidence type="ECO:0000256" key="5">
    <source>
        <dbReference type="ARBA" id="ARBA00022989"/>
    </source>
</evidence>
<evidence type="ECO:0000259" key="10">
    <source>
        <dbReference type="PROSITE" id="PS50839"/>
    </source>
</evidence>
<keyword evidence="5 8" id="KW-1133">Transmembrane helix</keyword>
<keyword evidence="2" id="KW-0808">Transferase</keyword>
<organism evidence="11 12">
    <name type="scientific">Massilia soli</name>
    <dbReference type="NCBI Taxonomy" id="2792854"/>
    <lineage>
        <taxon>Bacteria</taxon>
        <taxon>Pseudomonadati</taxon>
        <taxon>Pseudomonadota</taxon>
        <taxon>Betaproteobacteria</taxon>
        <taxon>Burkholderiales</taxon>
        <taxon>Oxalobacteraceae</taxon>
        <taxon>Telluria group</taxon>
        <taxon>Massilia</taxon>
    </lineage>
</organism>
<dbReference type="PANTHER" id="PTHR24421:SF59">
    <property type="entry name" value="OXYGEN SENSOR HISTIDINE KINASE NREB"/>
    <property type="match status" value="1"/>
</dbReference>
<dbReference type="Pfam" id="PF02518">
    <property type="entry name" value="HATPase_c"/>
    <property type="match status" value="1"/>
</dbReference>
<evidence type="ECO:0000256" key="2">
    <source>
        <dbReference type="ARBA" id="ARBA00022679"/>
    </source>
</evidence>
<evidence type="ECO:0000256" key="8">
    <source>
        <dbReference type="SAM" id="Phobius"/>
    </source>
</evidence>
<evidence type="ECO:0000313" key="11">
    <source>
        <dbReference type="EMBL" id="MBZ2206660.1"/>
    </source>
</evidence>
<reference evidence="11 12" key="1">
    <citation type="submission" date="2021-08" db="EMBL/GenBank/DDBJ databases">
        <title>Massilia sp. R798.</title>
        <authorList>
            <person name="Baek J.H."/>
            <person name="Jung H.S."/>
            <person name="Kim K.R."/>
            <person name="Jeon C.O."/>
        </authorList>
    </citation>
    <scope>NUCLEOTIDE SEQUENCE [LARGE SCALE GENOMIC DNA]</scope>
    <source>
        <strain evidence="11 12">R798</strain>
    </source>
</reference>
<dbReference type="InterPro" id="IPR003594">
    <property type="entry name" value="HATPase_dom"/>
</dbReference>
<dbReference type="Gene3D" id="1.20.5.1930">
    <property type="match status" value="1"/>
</dbReference>
<feature type="domain" description="Histidine kinase" evidence="9">
    <location>
        <begin position="407"/>
        <end position="598"/>
    </location>
</feature>
<name>A0ABS7SLF4_9BURK</name>
<dbReference type="Proteomes" id="UP000809349">
    <property type="component" value="Unassembled WGS sequence"/>
</dbReference>
<comment type="caution">
    <text evidence="11">The sequence shown here is derived from an EMBL/GenBank/DDBJ whole genome shotgun (WGS) entry which is preliminary data.</text>
</comment>
<dbReference type="InterPro" id="IPR006189">
    <property type="entry name" value="CHASE_dom"/>
</dbReference>
<feature type="domain" description="CHASE" evidence="10">
    <location>
        <begin position="78"/>
        <end position="316"/>
    </location>
</feature>
<evidence type="ECO:0000256" key="6">
    <source>
        <dbReference type="ARBA" id="ARBA00023012"/>
    </source>
</evidence>
<dbReference type="SMART" id="SM01079">
    <property type="entry name" value="CHASE"/>
    <property type="match status" value="1"/>
</dbReference>
<sequence>MPPWFHRQQAYTKHQAVWYGALFSAVTGLLFYLGATKFIEGDIRERFTNHARTSQNTINARIKSYTDVLRGTASLFSTIEPVTREQFHDYVQGLNVRQNFPAIETINYAQYVRQEDLPALERRMRAEQQAGSFGGAPFKVSPIAEPDHSIITFIEPDVPWYGAFGFDLHSNPYVRATIAASRDSASLMTSGTRIVAMSTPSQTGLGMRLPTYRPGMPIATVEQRRAAYIGSVGIAFSVPKLIKGVLDEMPVDSVRLTLVDIGQGTKVVPPRAGQPPNVLFDSIATDARPRPALASGNDVVIVKLPVDYNGRIWEATFSARKEALYSGIEQHFPLLAMAAGSVSAILIYALLYTLTTARINALQLARDMTKELRESQAKLQQSHESLRRLAAHAENIKESERKRIAREIHDDLGQNLLALRIDADMLASRTRERHPRLHERARATLLQIDAIIKSVRQIINDLRPNVLDLGLNAAVDWQISEFRRLTGISCQLVENEHDVDISDHCATALFRILQESLSNISRHAHADQVRVELNVDGGQICMKVCDNGVGLVRDGVGKPGSFGLVGIEERVHLLGGTFNLSSNGGTGTCISVTVPFANENSALRVRPVGQMHGSDHFIIA</sequence>
<dbReference type="CDD" id="cd16917">
    <property type="entry name" value="HATPase_UhpB-NarQ-NarX-like"/>
    <property type="match status" value="1"/>
</dbReference>
<dbReference type="Gene3D" id="3.30.450.350">
    <property type="entry name" value="CHASE domain"/>
    <property type="match status" value="1"/>
</dbReference>
<dbReference type="InterPro" id="IPR005467">
    <property type="entry name" value="His_kinase_dom"/>
</dbReference>
<evidence type="ECO:0000313" key="12">
    <source>
        <dbReference type="Proteomes" id="UP000809349"/>
    </source>
</evidence>
<protein>
    <submittedName>
        <fullName evidence="11">CHASE domain-containing protein</fullName>
    </submittedName>
</protein>
<evidence type="ECO:0000256" key="4">
    <source>
        <dbReference type="ARBA" id="ARBA00022777"/>
    </source>
</evidence>
<dbReference type="InterPro" id="IPR036890">
    <property type="entry name" value="HATPase_C_sf"/>
</dbReference>
<dbReference type="Gene3D" id="3.30.565.10">
    <property type="entry name" value="Histidine kinase-like ATPase, C-terminal domain"/>
    <property type="match status" value="1"/>
</dbReference>
<accession>A0ABS7SLF4</accession>
<dbReference type="Pfam" id="PF07730">
    <property type="entry name" value="HisKA_3"/>
    <property type="match status" value="1"/>
</dbReference>
<feature type="transmembrane region" description="Helical" evidence="8">
    <location>
        <begin position="334"/>
        <end position="354"/>
    </location>
</feature>
<evidence type="ECO:0000256" key="3">
    <source>
        <dbReference type="ARBA" id="ARBA00022692"/>
    </source>
</evidence>
<keyword evidence="6" id="KW-0902">Two-component regulatory system</keyword>
<evidence type="ECO:0000256" key="1">
    <source>
        <dbReference type="ARBA" id="ARBA00004370"/>
    </source>
</evidence>